<sequence>MLQQISNLVGVKKLSRAEKLTVQGGKKQCRIWNTGPCTDYGVHCAEEECRMYPGPN</sequence>
<comment type="caution">
    <text evidence="1">The sequence shown here is derived from an EMBL/GenBank/DDBJ whole genome shotgun (WGS) entry which is preliminary data.</text>
</comment>
<evidence type="ECO:0008006" key="3">
    <source>
        <dbReference type="Google" id="ProtNLM"/>
    </source>
</evidence>
<gene>
    <name evidence="1" type="ORF">EV197_3348</name>
</gene>
<reference evidence="1 2" key="1">
    <citation type="submission" date="2019-02" db="EMBL/GenBank/DDBJ databases">
        <title>Genomic Encyclopedia of Type Strains, Phase IV (KMG-IV): sequencing the most valuable type-strain genomes for metagenomic binning, comparative biology and taxonomic classification.</title>
        <authorList>
            <person name="Goeker M."/>
        </authorList>
    </citation>
    <scope>NUCLEOTIDE SEQUENCE [LARGE SCALE GENOMIC DNA]</scope>
    <source>
        <strain evidence="1 2">DSM 17196</strain>
    </source>
</reference>
<protein>
    <recommendedName>
        <fullName evidence="3">Bacteriocin-like protein</fullName>
    </recommendedName>
</protein>
<keyword evidence="2" id="KW-1185">Reference proteome</keyword>
<dbReference type="AlphaFoldDB" id="A0A4Q7NU34"/>
<evidence type="ECO:0000313" key="1">
    <source>
        <dbReference type="EMBL" id="RZS90554.1"/>
    </source>
</evidence>
<dbReference type="RefSeq" id="WP_165389074.1">
    <property type="nucleotide sequence ID" value="NZ_SGXE01000007.1"/>
</dbReference>
<accession>A0A4Q7NU34</accession>
<evidence type="ECO:0000313" key="2">
    <source>
        <dbReference type="Proteomes" id="UP000292262"/>
    </source>
</evidence>
<dbReference type="EMBL" id="SGXE01000007">
    <property type="protein sequence ID" value="RZS90554.1"/>
    <property type="molecule type" value="Genomic_DNA"/>
</dbReference>
<name>A0A4Q7NU34_9FLAO</name>
<dbReference type="Proteomes" id="UP000292262">
    <property type="component" value="Unassembled WGS sequence"/>
</dbReference>
<proteinExistence type="predicted"/>
<organism evidence="1 2">
    <name type="scientific">Aquimarina brevivitae</name>
    <dbReference type="NCBI Taxonomy" id="323412"/>
    <lineage>
        <taxon>Bacteria</taxon>
        <taxon>Pseudomonadati</taxon>
        <taxon>Bacteroidota</taxon>
        <taxon>Flavobacteriia</taxon>
        <taxon>Flavobacteriales</taxon>
        <taxon>Flavobacteriaceae</taxon>
        <taxon>Aquimarina</taxon>
    </lineage>
</organism>